<dbReference type="PANTHER" id="PTHR23513">
    <property type="entry name" value="INTEGRAL MEMBRANE EFFLUX PROTEIN-RELATED"/>
    <property type="match status" value="1"/>
</dbReference>
<keyword evidence="5 7" id="KW-1133">Transmembrane helix</keyword>
<reference evidence="9" key="1">
    <citation type="journal article" date="2019" name="Int. J. Syst. Evol. Microbiol.">
        <title>The Global Catalogue of Microorganisms (GCM) 10K type strain sequencing project: providing services to taxonomists for standard genome sequencing and annotation.</title>
        <authorList>
            <consortium name="The Broad Institute Genomics Platform"/>
            <consortium name="The Broad Institute Genome Sequencing Center for Infectious Disease"/>
            <person name="Wu L."/>
            <person name="Ma J."/>
        </authorList>
    </citation>
    <scope>NUCLEOTIDE SEQUENCE [LARGE SCALE GENOMIC DNA]</scope>
    <source>
        <strain evidence="9">KCTC 32465</strain>
    </source>
</reference>
<comment type="subcellular location">
    <subcellularLocation>
        <location evidence="1">Cell membrane</location>
        <topology evidence="1">Multi-pass membrane protein</topology>
    </subcellularLocation>
</comment>
<dbReference type="SUPFAM" id="SSF103473">
    <property type="entry name" value="MFS general substrate transporter"/>
    <property type="match status" value="1"/>
</dbReference>
<keyword evidence="9" id="KW-1185">Reference proteome</keyword>
<feature type="transmembrane region" description="Helical" evidence="7">
    <location>
        <begin position="12"/>
        <end position="37"/>
    </location>
</feature>
<feature type="transmembrane region" description="Helical" evidence="7">
    <location>
        <begin position="347"/>
        <end position="370"/>
    </location>
</feature>
<dbReference type="RefSeq" id="WP_189639317.1">
    <property type="nucleotide sequence ID" value="NZ_BMZF01000001.1"/>
</dbReference>
<gene>
    <name evidence="8" type="ORF">GCM10008927_08750</name>
</gene>
<keyword evidence="6 7" id="KW-0472">Membrane</keyword>
<proteinExistence type="predicted"/>
<name>A0ABQ3CWN6_9RHOB</name>
<feature type="transmembrane region" description="Helical" evidence="7">
    <location>
        <begin position="376"/>
        <end position="395"/>
    </location>
</feature>
<accession>A0ABQ3CWN6</accession>
<feature type="transmembrane region" description="Helical" evidence="7">
    <location>
        <begin position="164"/>
        <end position="185"/>
    </location>
</feature>
<organism evidence="8 9">
    <name type="scientific">Paramylibacter ulvae</name>
    <dbReference type="NCBI Taxonomy" id="1651968"/>
    <lineage>
        <taxon>Bacteria</taxon>
        <taxon>Pseudomonadati</taxon>
        <taxon>Pseudomonadota</taxon>
        <taxon>Alphaproteobacteria</taxon>
        <taxon>Rhodobacterales</taxon>
        <taxon>Paracoccaceae</taxon>
        <taxon>Paramylibacter</taxon>
    </lineage>
</organism>
<dbReference type="Gene3D" id="1.20.1250.20">
    <property type="entry name" value="MFS general substrate transporter like domains"/>
    <property type="match status" value="1"/>
</dbReference>
<evidence type="ECO:0000256" key="3">
    <source>
        <dbReference type="ARBA" id="ARBA00022475"/>
    </source>
</evidence>
<evidence type="ECO:0000256" key="1">
    <source>
        <dbReference type="ARBA" id="ARBA00004651"/>
    </source>
</evidence>
<feature type="transmembrane region" description="Helical" evidence="7">
    <location>
        <begin position="307"/>
        <end position="326"/>
    </location>
</feature>
<keyword evidence="2" id="KW-0813">Transport</keyword>
<dbReference type="InterPro" id="IPR036259">
    <property type="entry name" value="MFS_trans_sf"/>
</dbReference>
<feature type="transmembrane region" description="Helical" evidence="7">
    <location>
        <begin position="254"/>
        <end position="275"/>
    </location>
</feature>
<evidence type="ECO:0000313" key="9">
    <source>
        <dbReference type="Proteomes" id="UP000634455"/>
    </source>
</evidence>
<dbReference type="EMBL" id="BMZF01000001">
    <property type="protein sequence ID" value="GHA45895.1"/>
    <property type="molecule type" value="Genomic_DNA"/>
</dbReference>
<evidence type="ECO:0000256" key="7">
    <source>
        <dbReference type="SAM" id="Phobius"/>
    </source>
</evidence>
<feature type="transmembrane region" description="Helical" evidence="7">
    <location>
        <begin position="282"/>
        <end position="301"/>
    </location>
</feature>
<evidence type="ECO:0000256" key="4">
    <source>
        <dbReference type="ARBA" id="ARBA00022692"/>
    </source>
</evidence>
<dbReference type="PANTHER" id="PTHR23513:SF11">
    <property type="entry name" value="STAPHYLOFERRIN A TRANSPORTER"/>
    <property type="match status" value="1"/>
</dbReference>
<feature type="transmembrane region" description="Helical" evidence="7">
    <location>
        <begin position="99"/>
        <end position="118"/>
    </location>
</feature>
<feature type="transmembrane region" description="Helical" evidence="7">
    <location>
        <begin position="43"/>
        <end position="68"/>
    </location>
</feature>
<dbReference type="Proteomes" id="UP000634455">
    <property type="component" value="Unassembled WGS sequence"/>
</dbReference>
<dbReference type="CDD" id="cd06173">
    <property type="entry name" value="MFS_MefA_like"/>
    <property type="match status" value="1"/>
</dbReference>
<dbReference type="InterPro" id="IPR010290">
    <property type="entry name" value="TM_effector"/>
</dbReference>
<sequence length="404" mass="42841">MNLAALRHSDFRLYFLGGACAVNGMWILRVVIGWLAWDLTHSASFVGLIASLSMFPTLFSGPFFGVWVDRGDIKLANYLTNIGMMCCTFALLLANLLGFATPILLSAVALAVGIVASAHHPVRLSMAPRLVGREDVSSVVALAAINFNVARLIGPAIGGVLIDLVGIPLTLSVTLILYLPSLAIIHRLQPRNAPETAPESFFSAFRTGIKYIANRPSIISALVLISVMSFCVRGIMEILPVIADGVFERGAVGFGQMTSAIGAGSLCCALLKGLASARPITVINPVTIIIAAFGIVFMGVVGNTQSWTFAIIAVSVLGFCTTYVGVTLQASIQTDLPDNMRGRVMSIWVVVAMSVTAMGAVALGASAQFFSIPATTFATTMFGLTALIAIAAFYYRARKRKLSR</sequence>
<evidence type="ECO:0000256" key="2">
    <source>
        <dbReference type="ARBA" id="ARBA00022448"/>
    </source>
</evidence>
<dbReference type="Pfam" id="PF05977">
    <property type="entry name" value="MFS_3"/>
    <property type="match status" value="1"/>
</dbReference>
<evidence type="ECO:0000256" key="6">
    <source>
        <dbReference type="ARBA" id="ARBA00023136"/>
    </source>
</evidence>
<comment type="caution">
    <text evidence="8">The sequence shown here is derived from an EMBL/GenBank/DDBJ whole genome shotgun (WGS) entry which is preliminary data.</text>
</comment>
<protein>
    <submittedName>
        <fullName evidence="8">MFS transporter</fullName>
    </submittedName>
</protein>
<evidence type="ECO:0000313" key="8">
    <source>
        <dbReference type="EMBL" id="GHA45895.1"/>
    </source>
</evidence>
<evidence type="ECO:0000256" key="5">
    <source>
        <dbReference type="ARBA" id="ARBA00022989"/>
    </source>
</evidence>
<keyword evidence="3" id="KW-1003">Cell membrane</keyword>
<feature type="transmembrane region" description="Helical" evidence="7">
    <location>
        <begin position="218"/>
        <end position="242"/>
    </location>
</feature>
<keyword evidence="4 7" id="KW-0812">Transmembrane</keyword>